<evidence type="ECO:0000313" key="3">
    <source>
        <dbReference type="Proteomes" id="UP000618445"/>
    </source>
</evidence>
<reference evidence="2 3" key="1">
    <citation type="journal article" date="2020" name="ISME J.">
        <title>Comparative genomics reveals insights into cyanobacterial evolution and habitat adaptation.</title>
        <authorList>
            <person name="Chen M.Y."/>
            <person name="Teng W.K."/>
            <person name="Zhao L."/>
            <person name="Hu C.X."/>
            <person name="Zhou Y.K."/>
            <person name="Han B.P."/>
            <person name="Song L.R."/>
            <person name="Shu W.S."/>
        </authorList>
    </citation>
    <scope>NUCLEOTIDE SEQUENCE [LARGE SCALE GENOMIC DNA]</scope>
    <source>
        <strain evidence="2 3">FACHB-1050</strain>
    </source>
</reference>
<name>A0ABR8CCZ8_9CYAN</name>
<keyword evidence="1" id="KW-0175">Coiled coil</keyword>
<accession>A0ABR8CCZ8</accession>
<protein>
    <recommendedName>
        <fullName evidence="4">DNA-binding protein</fullName>
    </recommendedName>
</protein>
<comment type="caution">
    <text evidence="2">The sequence shown here is derived from an EMBL/GenBank/DDBJ whole genome shotgun (WGS) entry which is preliminary data.</text>
</comment>
<dbReference type="RefSeq" id="WP_190578233.1">
    <property type="nucleotide sequence ID" value="NZ_CAWPQU010000007.1"/>
</dbReference>
<feature type="coiled-coil region" evidence="1">
    <location>
        <begin position="129"/>
        <end position="156"/>
    </location>
</feature>
<dbReference type="Proteomes" id="UP000618445">
    <property type="component" value="Unassembled WGS sequence"/>
</dbReference>
<sequence>MSESIKATRATVAIGALIVDGFMLPDGSYRMSQTQAAETVGKDEINARRFLSSKSINAIRGEGYTPDSIEVESPSDKRGQTRFNALPLDVVTAYWLYQSSQGNQHALALVWSLLSESLERRFDNAFGVIRTEQERNEKTSAKIQALEKALANLGEGFAINDEIRRERDYFESLLKQNGIEPYKLPNSDR</sequence>
<keyword evidence="3" id="KW-1185">Reference proteome</keyword>
<dbReference type="EMBL" id="JACJQY010000015">
    <property type="protein sequence ID" value="MBD2317384.1"/>
    <property type="molecule type" value="Genomic_DNA"/>
</dbReference>
<proteinExistence type="predicted"/>
<evidence type="ECO:0000313" key="2">
    <source>
        <dbReference type="EMBL" id="MBD2317384.1"/>
    </source>
</evidence>
<evidence type="ECO:0008006" key="4">
    <source>
        <dbReference type="Google" id="ProtNLM"/>
    </source>
</evidence>
<evidence type="ECO:0000256" key="1">
    <source>
        <dbReference type="SAM" id="Coils"/>
    </source>
</evidence>
<gene>
    <name evidence="2" type="ORF">H6G05_11080</name>
</gene>
<organism evidence="2 3">
    <name type="scientific">Phormidium tenue FACHB-1050</name>
    <dbReference type="NCBI Taxonomy" id="2692857"/>
    <lineage>
        <taxon>Bacteria</taxon>
        <taxon>Bacillati</taxon>
        <taxon>Cyanobacteriota</taxon>
        <taxon>Cyanophyceae</taxon>
        <taxon>Oscillatoriophycideae</taxon>
        <taxon>Oscillatoriales</taxon>
        <taxon>Oscillatoriaceae</taxon>
        <taxon>Phormidium</taxon>
    </lineage>
</organism>